<evidence type="ECO:0000313" key="2">
    <source>
        <dbReference type="EMBL" id="CCF75507.1"/>
    </source>
</evidence>
<dbReference type="Proteomes" id="UP000002899">
    <property type="component" value="Chromosome IV"/>
</dbReference>
<dbReference type="PROSITE" id="PS50076">
    <property type="entry name" value="DNAJ_2"/>
    <property type="match status" value="1"/>
</dbReference>
<dbReference type="RefSeq" id="XP_012649915.1">
    <property type="nucleotide sequence ID" value="XM_012794461.1"/>
</dbReference>
<evidence type="ECO:0000313" key="3">
    <source>
        <dbReference type="Proteomes" id="UP000002899"/>
    </source>
</evidence>
<evidence type="ECO:0000259" key="1">
    <source>
        <dbReference type="PROSITE" id="PS50076"/>
    </source>
</evidence>
<feature type="domain" description="J" evidence="1">
    <location>
        <begin position="14"/>
        <end position="92"/>
    </location>
</feature>
<dbReference type="AlphaFoldDB" id="I7IHB2"/>
<protein>
    <recommendedName>
        <fullName evidence="1">J domain-containing protein</fullName>
    </recommendedName>
</protein>
<dbReference type="OrthoDB" id="552049at2759"/>
<dbReference type="VEuPathDB" id="PiroplasmaDB:BmR1_04g06550"/>
<gene>
    <name evidence="2" type="ORF">BmR1_04g06550</name>
</gene>
<proteinExistence type="predicted"/>
<dbReference type="GeneID" id="24425955"/>
<reference evidence="2 3" key="1">
    <citation type="journal article" date="2012" name="Nucleic Acids Res.">
        <title>Sequencing of the smallest Apicomplexan genome from the human pathogen Babesia microti.</title>
        <authorList>
            <person name="Cornillot E."/>
            <person name="Hadj-Kaddour K."/>
            <person name="Dassouli A."/>
            <person name="Noel B."/>
            <person name="Ranwez V."/>
            <person name="Vacherie B."/>
            <person name="Augagneur Y."/>
            <person name="Bres V."/>
            <person name="Duclos A."/>
            <person name="Randazzo S."/>
            <person name="Carcy B."/>
            <person name="Debierre-Grockiego F."/>
            <person name="Delbecq S."/>
            <person name="Moubri-Menage K."/>
            <person name="Shams-Eldin H."/>
            <person name="Usmani-Brown S."/>
            <person name="Bringaud F."/>
            <person name="Wincker P."/>
            <person name="Vivares C.P."/>
            <person name="Schwarz R.T."/>
            <person name="Schetters T.P."/>
            <person name="Krause P.J."/>
            <person name="Gorenflot A."/>
            <person name="Berry V."/>
            <person name="Barbe V."/>
            <person name="Ben Mamoun C."/>
        </authorList>
    </citation>
    <scope>NUCLEOTIDE SEQUENCE [LARGE SCALE GENOMIC DNA]</scope>
    <source>
        <strain evidence="2 3">RI</strain>
    </source>
</reference>
<dbReference type="InterPro" id="IPR036869">
    <property type="entry name" value="J_dom_sf"/>
</dbReference>
<reference evidence="2 3" key="3">
    <citation type="journal article" date="2016" name="Sci. Rep.">
        <title>Genome-wide diversity and gene expression profiling of Babesia microti isolates identify polymorphic genes that mediate host-pathogen interactions.</title>
        <authorList>
            <person name="Silva J.C."/>
            <person name="Cornillot E."/>
            <person name="McCracken C."/>
            <person name="Usmani-Brown S."/>
            <person name="Dwivedi A."/>
            <person name="Ifeonu O.O."/>
            <person name="Crabtree J."/>
            <person name="Gotia H.T."/>
            <person name="Virji A.Z."/>
            <person name="Reynes C."/>
            <person name="Colinge J."/>
            <person name="Kumar V."/>
            <person name="Lawres L."/>
            <person name="Pazzi J.E."/>
            <person name="Pablo J.V."/>
            <person name="Hung C."/>
            <person name="Brancato J."/>
            <person name="Kumari P."/>
            <person name="Orvis J."/>
            <person name="Tretina K."/>
            <person name="Chibucos M."/>
            <person name="Ott S."/>
            <person name="Sadzewicz L."/>
            <person name="Sengamalay N."/>
            <person name="Shetty A.C."/>
            <person name="Su Q."/>
            <person name="Tallon L."/>
            <person name="Fraser C.M."/>
            <person name="Frutos R."/>
            <person name="Molina D.M."/>
            <person name="Krause P.J."/>
            <person name="Ben Mamoun C."/>
        </authorList>
    </citation>
    <scope>NUCLEOTIDE SEQUENCE [LARGE SCALE GENOMIC DNA]</scope>
    <source>
        <strain evidence="2 3">RI</strain>
    </source>
</reference>
<name>I7IHB2_BABMR</name>
<dbReference type="EMBL" id="LN871599">
    <property type="protein sequence ID" value="CCF75507.1"/>
    <property type="molecule type" value="Genomic_DNA"/>
</dbReference>
<organism evidence="2 3">
    <name type="scientific">Babesia microti (strain RI)</name>
    <dbReference type="NCBI Taxonomy" id="1133968"/>
    <lineage>
        <taxon>Eukaryota</taxon>
        <taxon>Sar</taxon>
        <taxon>Alveolata</taxon>
        <taxon>Apicomplexa</taxon>
        <taxon>Aconoidasida</taxon>
        <taxon>Piroplasmida</taxon>
        <taxon>Babesiidae</taxon>
        <taxon>Babesia</taxon>
    </lineage>
</organism>
<keyword evidence="3" id="KW-1185">Reference proteome</keyword>
<reference evidence="2 3" key="2">
    <citation type="journal article" date="2013" name="PLoS ONE">
        <title>Whole genome mapping and re-organization of the nuclear and mitochondrial genomes of Babesia microti isolates.</title>
        <authorList>
            <person name="Cornillot E."/>
            <person name="Dassouli A."/>
            <person name="Garg A."/>
            <person name="Pachikara N."/>
            <person name="Randazzo S."/>
            <person name="Depoix D."/>
            <person name="Carcy B."/>
            <person name="Delbecq S."/>
            <person name="Frutos R."/>
            <person name="Silva J.C."/>
            <person name="Sutton R."/>
            <person name="Krause P.J."/>
            <person name="Mamoun C.B."/>
        </authorList>
    </citation>
    <scope>NUCLEOTIDE SEQUENCE [LARGE SCALE GENOMIC DNA]</scope>
    <source>
        <strain evidence="2 3">RI</strain>
    </source>
</reference>
<accession>I7IHB2</accession>
<sequence>MGVDDLPSILSKVDLLTIFGLTVNDVSDDNGLSVLRQKFLYKAKQCHPDKQTPNTASKSNEFAILKAAYDHLIKDNNLEKYVANRRSYSENFTYEHVDTVISAKQAYLKAQLDKRIKEFKRKYTKDSKPAMSKFDDNSMLMNYYSDILKTKAEDTCTSTDNTFGKIHVIVTATDKIKEISLLVKSNHFLELFNGFGIVSICLMPNYSYDKPEIAKIIFNSNSNAILALLYYRQHKSLFRNDLYSLAFISDAEDTESHNKTNTSTSDKHNISVDTTNAKRSISVKDLQGSILEKFKKRATTNR</sequence>
<dbReference type="InterPro" id="IPR001623">
    <property type="entry name" value="DnaJ_domain"/>
</dbReference>
<dbReference type="KEGG" id="bmic:BmR1_04g06550"/>
<dbReference type="SUPFAM" id="SSF46565">
    <property type="entry name" value="Chaperone J-domain"/>
    <property type="match status" value="1"/>
</dbReference>
<dbReference type="Gene3D" id="1.10.287.110">
    <property type="entry name" value="DnaJ domain"/>
    <property type="match status" value="1"/>
</dbReference>